<evidence type="ECO:0000313" key="1">
    <source>
        <dbReference type="EMBL" id="OQE38508.1"/>
    </source>
</evidence>
<comment type="caution">
    <text evidence="1">The sequence shown here is derived from an EMBL/GenBank/DDBJ whole genome shotgun (WGS) entry which is preliminary data.</text>
</comment>
<reference evidence="2" key="1">
    <citation type="journal article" date="2017" name="Nat. Microbiol.">
        <title>Global analysis of biosynthetic gene clusters reveals vast potential of secondary metabolite production in Penicillium species.</title>
        <authorList>
            <person name="Nielsen J.C."/>
            <person name="Grijseels S."/>
            <person name="Prigent S."/>
            <person name="Ji B."/>
            <person name="Dainat J."/>
            <person name="Nielsen K.F."/>
            <person name="Frisvad J.C."/>
            <person name="Workman M."/>
            <person name="Nielsen J."/>
        </authorList>
    </citation>
    <scope>NUCLEOTIDE SEQUENCE [LARGE SCALE GENOMIC DNA]</scope>
    <source>
        <strain evidence="2">IBT 31321</strain>
    </source>
</reference>
<gene>
    <name evidence="1" type="ORF">PENCOP_c008G07640</name>
</gene>
<dbReference type="AlphaFoldDB" id="A0A1V6UJB9"/>
<sequence>MYALYRFQLCCNLFAQGHNGPILQRAPEYEARGAWKLLQLLFYPWEIEEIVCIHEFAMSTYQNLSPFDWNWDRLLPRQYHQQPVDSNQRLTDESKIYPSNSIIINRHVAVILLQQPAESDLGQSHMALSCYVISYYRRMRTLTQSGPVQKNDTDTMEQAFALRDALSEFIKERRYPEAPLYQTSMDAGCDLITFQGDVVEDSEWMYPPLGWPLTWDGAHIAGFHFWLKHQMVAWKYVMWDATRLISMGVKDMLDP</sequence>
<accession>A0A1V6UJB9</accession>
<dbReference type="EMBL" id="MDDG01000008">
    <property type="protein sequence ID" value="OQE38508.1"/>
    <property type="molecule type" value="Genomic_DNA"/>
</dbReference>
<proteinExistence type="predicted"/>
<name>A0A1V6UJB9_9EURO</name>
<organism evidence="1 2">
    <name type="scientific">Penicillium coprophilum</name>
    <dbReference type="NCBI Taxonomy" id="36646"/>
    <lineage>
        <taxon>Eukaryota</taxon>
        <taxon>Fungi</taxon>
        <taxon>Dikarya</taxon>
        <taxon>Ascomycota</taxon>
        <taxon>Pezizomycotina</taxon>
        <taxon>Eurotiomycetes</taxon>
        <taxon>Eurotiomycetidae</taxon>
        <taxon>Eurotiales</taxon>
        <taxon>Aspergillaceae</taxon>
        <taxon>Penicillium</taxon>
    </lineage>
</organism>
<dbReference type="STRING" id="36646.A0A1V6UJB9"/>
<evidence type="ECO:0000313" key="2">
    <source>
        <dbReference type="Proteomes" id="UP000191500"/>
    </source>
</evidence>
<protein>
    <submittedName>
        <fullName evidence="1">Uncharacterized protein</fullName>
    </submittedName>
</protein>
<keyword evidence="2" id="KW-1185">Reference proteome</keyword>
<dbReference type="Proteomes" id="UP000191500">
    <property type="component" value="Unassembled WGS sequence"/>
</dbReference>